<dbReference type="Proteomes" id="UP001247754">
    <property type="component" value="Unassembled WGS sequence"/>
</dbReference>
<reference evidence="2 3" key="1">
    <citation type="submission" date="2023-09" db="EMBL/GenBank/DDBJ databases">
        <title>Xinfangfangia sedmenti sp. nov., isolated the sedment.</title>
        <authorList>
            <person name="Xu L."/>
        </authorList>
    </citation>
    <scope>NUCLEOTIDE SEQUENCE [LARGE SCALE GENOMIC DNA]</scope>
    <source>
        <strain evidence="2 3">LG-4</strain>
    </source>
</reference>
<evidence type="ECO:0000256" key="1">
    <source>
        <dbReference type="SAM" id="SignalP"/>
    </source>
</evidence>
<keyword evidence="1" id="KW-0732">Signal</keyword>
<dbReference type="RefSeq" id="WP_310456172.1">
    <property type="nucleotide sequence ID" value="NZ_JAVKPH010000004.1"/>
</dbReference>
<accession>A0ABU1F4X9</accession>
<protein>
    <recommendedName>
        <fullName evidence="4">Lipoprotein</fullName>
    </recommendedName>
</protein>
<organism evidence="2 3">
    <name type="scientific">Ruixingdingia sedimenti</name>
    <dbReference type="NCBI Taxonomy" id="3073604"/>
    <lineage>
        <taxon>Bacteria</taxon>
        <taxon>Pseudomonadati</taxon>
        <taxon>Pseudomonadota</taxon>
        <taxon>Alphaproteobacteria</taxon>
        <taxon>Rhodobacterales</taxon>
        <taxon>Paracoccaceae</taxon>
        <taxon>Ruixingdingia</taxon>
    </lineage>
</organism>
<dbReference type="PROSITE" id="PS51257">
    <property type="entry name" value="PROKAR_LIPOPROTEIN"/>
    <property type="match status" value="1"/>
</dbReference>
<dbReference type="EMBL" id="JAVKPH010000004">
    <property type="protein sequence ID" value="MDR5651922.1"/>
    <property type="molecule type" value="Genomic_DNA"/>
</dbReference>
<evidence type="ECO:0000313" key="2">
    <source>
        <dbReference type="EMBL" id="MDR5651922.1"/>
    </source>
</evidence>
<sequence length="155" mass="16585">MRRPLMAALLLGVTLVGCATVRDSRINPFNWFGRSERAEAVADAPAAPGTAFVQVAEVTSLTVEPTNSGAIVKATGLPPTQGWWDGDLIPEPSDDPSVLVFRFVLKAPPDVAQRRISTPQSREVTVATQLSRHKLQGVSRITVTGAGNARTTARR</sequence>
<feature type="chain" id="PRO_5047297089" description="Lipoprotein" evidence="1">
    <location>
        <begin position="20"/>
        <end position="155"/>
    </location>
</feature>
<gene>
    <name evidence="2" type="ORF">RGD00_04870</name>
</gene>
<evidence type="ECO:0000313" key="3">
    <source>
        <dbReference type="Proteomes" id="UP001247754"/>
    </source>
</evidence>
<feature type="signal peptide" evidence="1">
    <location>
        <begin position="1"/>
        <end position="19"/>
    </location>
</feature>
<comment type="caution">
    <text evidence="2">The sequence shown here is derived from an EMBL/GenBank/DDBJ whole genome shotgun (WGS) entry which is preliminary data.</text>
</comment>
<proteinExistence type="predicted"/>
<evidence type="ECO:0008006" key="4">
    <source>
        <dbReference type="Google" id="ProtNLM"/>
    </source>
</evidence>
<name>A0ABU1F4X9_9RHOB</name>
<keyword evidence="3" id="KW-1185">Reference proteome</keyword>